<dbReference type="Proteomes" id="UP000660262">
    <property type="component" value="Unassembled WGS sequence"/>
</dbReference>
<feature type="compositionally biased region" description="Polar residues" evidence="9">
    <location>
        <begin position="271"/>
        <end position="286"/>
    </location>
</feature>
<dbReference type="OrthoDB" id="515008at2759"/>
<keyword evidence="7" id="KW-0539">Nucleus</keyword>
<evidence type="ECO:0000256" key="3">
    <source>
        <dbReference type="ARBA" id="ARBA00008726"/>
    </source>
</evidence>
<dbReference type="AlphaFoldDB" id="A0A830H6J9"/>
<keyword evidence="5" id="KW-0507">mRNA processing</keyword>
<dbReference type="EMBL" id="BNJQ01000003">
    <property type="protein sequence ID" value="GHP02248.1"/>
    <property type="molecule type" value="Genomic_DNA"/>
</dbReference>
<keyword evidence="12" id="KW-1185">Reference proteome</keyword>
<evidence type="ECO:0000259" key="10">
    <source>
        <dbReference type="Pfam" id="PF22782"/>
    </source>
</evidence>
<dbReference type="GO" id="GO:0005737">
    <property type="term" value="C:cytoplasm"/>
    <property type="evidence" value="ECO:0007669"/>
    <property type="project" value="UniProtKB-SubCell"/>
</dbReference>
<protein>
    <recommendedName>
        <fullName evidence="10">SDE2-like domain-containing protein</fullName>
    </recommendedName>
</protein>
<organism evidence="11 12">
    <name type="scientific">Pycnococcus provasolii</name>
    <dbReference type="NCBI Taxonomy" id="41880"/>
    <lineage>
        <taxon>Eukaryota</taxon>
        <taxon>Viridiplantae</taxon>
        <taxon>Chlorophyta</taxon>
        <taxon>Pseudoscourfieldiophyceae</taxon>
        <taxon>Pseudoscourfieldiales</taxon>
        <taxon>Pycnococcaceae</taxon>
        <taxon>Pycnococcus</taxon>
    </lineage>
</organism>
<keyword evidence="6" id="KW-0508">mRNA splicing</keyword>
<keyword evidence="8" id="KW-0131">Cell cycle</keyword>
<dbReference type="PANTHER" id="PTHR12786:SF1">
    <property type="entry name" value="SPLICING REGULATOR SDE2"/>
    <property type="match status" value="1"/>
</dbReference>
<reference evidence="11" key="1">
    <citation type="submission" date="2020-10" db="EMBL/GenBank/DDBJ databases">
        <title>Unveiling of a novel bifunctional photoreceptor, Dualchrome1, isolated from a cosmopolitan green alga.</title>
        <authorList>
            <person name="Suzuki S."/>
            <person name="Kawachi M."/>
        </authorList>
    </citation>
    <scope>NUCLEOTIDE SEQUENCE</scope>
    <source>
        <strain evidence="11">NIES 2893</strain>
    </source>
</reference>
<evidence type="ECO:0000313" key="12">
    <source>
        <dbReference type="Proteomes" id="UP000660262"/>
    </source>
</evidence>
<evidence type="ECO:0000256" key="1">
    <source>
        <dbReference type="ARBA" id="ARBA00004123"/>
    </source>
</evidence>
<comment type="caution">
    <text evidence="11">The sequence shown here is derived from an EMBL/GenBank/DDBJ whole genome shotgun (WGS) entry which is preliminary data.</text>
</comment>
<evidence type="ECO:0000256" key="4">
    <source>
        <dbReference type="ARBA" id="ARBA00022490"/>
    </source>
</evidence>
<dbReference type="Pfam" id="PF22782">
    <property type="entry name" value="SDE2"/>
    <property type="match status" value="1"/>
</dbReference>
<feature type="region of interest" description="Disordered" evidence="9">
    <location>
        <begin position="1"/>
        <end position="21"/>
    </location>
</feature>
<dbReference type="InterPro" id="IPR051421">
    <property type="entry name" value="RNA_Proc_DNA_Dmg_Regulator"/>
</dbReference>
<feature type="compositionally biased region" description="Low complexity" evidence="9">
    <location>
        <begin position="8"/>
        <end position="21"/>
    </location>
</feature>
<evidence type="ECO:0000256" key="7">
    <source>
        <dbReference type="ARBA" id="ARBA00023242"/>
    </source>
</evidence>
<evidence type="ECO:0000256" key="8">
    <source>
        <dbReference type="ARBA" id="ARBA00023306"/>
    </source>
</evidence>
<accession>A0A830H6J9</accession>
<gene>
    <name evidence="11" type="ORF">PPROV_000100500</name>
</gene>
<dbReference type="GO" id="GO:0006397">
    <property type="term" value="P:mRNA processing"/>
    <property type="evidence" value="ECO:0007669"/>
    <property type="project" value="UniProtKB-KW"/>
</dbReference>
<sequence>MAAQIHIRSLPSSSCSSSSSSSRSLVSYVSECTPCSLVKRALSLSRPLGHAPFDDDDGAFTFRGIDGSSCQALHSGGGGGGDYLHTSPPEVSPSTKAFLILSRPSSAQRAAVESHVSNSFNSFQTVVSASAHSWPAWVTNLKDGLISAQLILPVAGGKGGFGTLLKSLAKKKTEETNFDACRSLDGRRVREESAARKLKEWESEEEQRKLEKEANKFIREKSRDDERDKELDGAAKQAADASAAVTAAVSSAVREAEEARKRKRGEAASASTSQGACGGLVTNNKSADPKLKKRKKVLGLDDDDDDEEEEEEDF</sequence>
<comment type="similarity">
    <text evidence="3">Belongs to the SDE2 family.</text>
</comment>
<evidence type="ECO:0000256" key="2">
    <source>
        <dbReference type="ARBA" id="ARBA00004496"/>
    </source>
</evidence>
<proteinExistence type="inferred from homology"/>
<dbReference type="InterPro" id="IPR053822">
    <property type="entry name" value="SDE2-like_dom"/>
</dbReference>
<evidence type="ECO:0000256" key="9">
    <source>
        <dbReference type="SAM" id="MobiDB-lite"/>
    </source>
</evidence>
<keyword evidence="4" id="KW-0963">Cytoplasm</keyword>
<feature type="compositionally biased region" description="Low complexity" evidence="9">
    <location>
        <begin position="234"/>
        <end position="253"/>
    </location>
</feature>
<evidence type="ECO:0000256" key="6">
    <source>
        <dbReference type="ARBA" id="ARBA00023187"/>
    </source>
</evidence>
<dbReference type="GO" id="GO:0005634">
    <property type="term" value="C:nucleus"/>
    <property type="evidence" value="ECO:0007669"/>
    <property type="project" value="UniProtKB-SubCell"/>
</dbReference>
<feature type="compositionally biased region" description="Basic and acidic residues" evidence="9">
    <location>
        <begin position="217"/>
        <end position="233"/>
    </location>
</feature>
<name>A0A830H6J9_9CHLO</name>
<dbReference type="GO" id="GO:0008380">
    <property type="term" value="P:RNA splicing"/>
    <property type="evidence" value="ECO:0007669"/>
    <property type="project" value="UniProtKB-KW"/>
</dbReference>
<feature type="region of interest" description="Disordered" evidence="9">
    <location>
        <begin position="217"/>
        <end position="314"/>
    </location>
</feature>
<feature type="domain" description="SDE2-like" evidence="10">
    <location>
        <begin position="156"/>
        <end position="253"/>
    </location>
</feature>
<evidence type="ECO:0000256" key="5">
    <source>
        <dbReference type="ARBA" id="ARBA00022664"/>
    </source>
</evidence>
<evidence type="ECO:0000313" key="11">
    <source>
        <dbReference type="EMBL" id="GHP02248.1"/>
    </source>
</evidence>
<feature type="compositionally biased region" description="Acidic residues" evidence="9">
    <location>
        <begin position="300"/>
        <end position="314"/>
    </location>
</feature>
<comment type="subcellular location">
    <subcellularLocation>
        <location evidence="2">Cytoplasm</location>
    </subcellularLocation>
    <subcellularLocation>
        <location evidence="1">Nucleus</location>
    </subcellularLocation>
</comment>
<dbReference type="PANTHER" id="PTHR12786">
    <property type="entry name" value="SPLICING FACTOR SF3A-RELATED"/>
    <property type="match status" value="1"/>
</dbReference>